<feature type="transmembrane region" description="Helical" evidence="6">
    <location>
        <begin position="88"/>
        <end position="106"/>
    </location>
</feature>
<keyword evidence="3 6" id="KW-0812">Transmembrane</keyword>
<evidence type="ECO:0000313" key="7">
    <source>
        <dbReference type="EMBL" id="MFL0252135.1"/>
    </source>
</evidence>
<dbReference type="PIRSF" id="PIRSF038958">
    <property type="entry name" value="PG_synth_SpoVB"/>
    <property type="match status" value="1"/>
</dbReference>
<dbReference type="InterPro" id="IPR024923">
    <property type="entry name" value="PG_synth_SpoVB"/>
</dbReference>
<sequence>MKKQSLIKGTFILGIAGIIAKFLGLFFRFPLVMLIGDNGIGYYQMSYPLYTFFIAAASGIPVAVSKMVSERNAVGDRNGIILILRKAILLMAVLGGGFTVFLLIFSRELVRFLNWDSHALYSLMGIAFAPLFISIVSPLRGFFQGLQNMTPTAISQILEQIGRVIVGVGLAYMLLNRGVEYSAGGAAFGATFGAIMAGIYLFFKYIKAQKQLGKVKVKNDSSILTKIICIAIPVSLGSAVGSIMSLLDSILVPQNLLRAGFDYRQATELYGQLTGKAFVLVNVPLTLSMALCISIVPMISEAFILNKRFELVNKVDTALKMSMIIAIPSFLGLFFMANPIMRLIFPGHSSGSYILRYLSISIPFIILFQATTAILQGIGKYLLPVINLFIGCVIKVFITIHFVPVANINVYGAVIGTIAGYFVATMLNVIVFTVKLKIKPKYYDILIKPAYASIIMIIGVVIIYTYVYNKTMNNIISCGVSVLLGVIVYSMLIVVFGIFSYGDIKRRIVKKYR</sequence>
<dbReference type="RefSeq" id="WP_406788786.1">
    <property type="nucleotide sequence ID" value="NZ_JBJIAA010000015.1"/>
</dbReference>
<dbReference type="InterPro" id="IPR002797">
    <property type="entry name" value="Polysacc_synth"/>
</dbReference>
<feature type="transmembrane region" description="Helical" evidence="6">
    <location>
        <begin position="118"/>
        <end position="136"/>
    </location>
</feature>
<feature type="transmembrane region" description="Helical" evidence="6">
    <location>
        <begin position="223"/>
        <end position="247"/>
    </location>
</feature>
<feature type="transmembrane region" description="Helical" evidence="6">
    <location>
        <begin position="181"/>
        <end position="203"/>
    </location>
</feature>
<feature type="transmembrane region" description="Helical" evidence="6">
    <location>
        <begin position="157"/>
        <end position="175"/>
    </location>
</feature>
<feature type="transmembrane region" description="Helical" evidence="6">
    <location>
        <begin position="47"/>
        <end position="68"/>
    </location>
</feature>
<comment type="caution">
    <text evidence="7">The sequence shown here is derived from an EMBL/GenBank/DDBJ whole genome shotgun (WGS) entry which is preliminary data.</text>
</comment>
<keyword evidence="5 6" id="KW-0472">Membrane</keyword>
<evidence type="ECO:0000256" key="3">
    <source>
        <dbReference type="ARBA" id="ARBA00022692"/>
    </source>
</evidence>
<comment type="subcellular location">
    <subcellularLocation>
        <location evidence="1">Cell membrane</location>
        <topology evidence="1">Multi-pass membrane protein</topology>
    </subcellularLocation>
</comment>
<feature type="transmembrane region" description="Helical" evidence="6">
    <location>
        <begin position="410"/>
        <end position="434"/>
    </location>
</feature>
<feature type="transmembrane region" description="Helical" evidence="6">
    <location>
        <begin position="382"/>
        <end position="404"/>
    </location>
</feature>
<feature type="transmembrane region" description="Helical" evidence="6">
    <location>
        <begin position="446"/>
        <end position="468"/>
    </location>
</feature>
<feature type="transmembrane region" description="Helical" evidence="6">
    <location>
        <begin position="321"/>
        <end position="341"/>
    </location>
</feature>
<dbReference type="CDD" id="cd13124">
    <property type="entry name" value="MATE_SpoVB_like"/>
    <property type="match status" value="1"/>
</dbReference>
<keyword evidence="8" id="KW-1185">Reference proteome</keyword>
<evidence type="ECO:0000256" key="5">
    <source>
        <dbReference type="ARBA" id="ARBA00023136"/>
    </source>
</evidence>
<gene>
    <name evidence="7" type="ORF">ACJDT4_17100</name>
</gene>
<feature type="transmembrane region" description="Helical" evidence="6">
    <location>
        <begin position="12"/>
        <end position="35"/>
    </location>
</feature>
<proteinExistence type="predicted"/>
<name>A0ABW8TJ89_9CLOT</name>
<dbReference type="Proteomes" id="UP001623592">
    <property type="component" value="Unassembled WGS sequence"/>
</dbReference>
<feature type="transmembrane region" description="Helical" evidence="6">
    <location>
        <begin position="474"/>
        <end position="501"/>
    </location>
</feature>
<dbReference type="EMBL" id="JBJIAA010000015">
    <property type="protein sequence ID" value="MFL0252135.1"/>
    <property type="molecule type" value="Genomic_DNA"/>
</dbReference>
<evidence type="ECO:0000256" key="6">
    <source>
        <dbReference type="SAM" id="Phobius"/>
    </source>
</evidence>
<protein>
    <submittedName>
        <fullName evidence="7">Oligosaccharide flippase family protein</fullName>
    </submittedName>
</protein>
<evidence type="ECO:0000256" key="4">
    <source>
        <dbReference type="ARBA" id="ARBA00022989"/>
    </source>
</evidence>
<evidence type="ECO:0000256" key="1">
    <source>
        <dbReference type="ARBA" id="ARBA00004651"/>
    </source>
</evidence>
<reference evidence="7 8" key="1">
    <citation type="submission" date="2024-11" db="EMBL/GenBank/DDBJ databases">
        <authorList>
            <person name="Heng Y.C."/>
            <person name="Lim A.C.H."/>
            <person name="Lee J.K.Y."/>
            <person name="Kittelmann S."/>
        </authorList>
    </citation>
    <scope>NUCLEOTIDE SEQUENCE [LARGE SCALE GENOMIC DNA]</scope>
    <source>
        <strain evidence="7 8">WILCCON 0114</strain>
    </source>
</reference>
<feature type="transmembrane region" description="Helical" evidence="6">
    <location>
        <begin position="277"/>
        <end position="300"/>
    </location>
</feature>
<feature type="transmembrane region" description="Helical" evidence="6">
    <location>
        <begin position="353"/>
        <end position="375"/>
    </location>
</feature>
<evidence type="ECO:0000313" key="8">
    <source>
        <dbReference type="Proteomes" id="UP001623592"/>
    </source>
</evidence>
<organism evidence="7 8">
    <name type="scientific">Clostridium neuense</name>
    <dbReference type="NCBI Taxonomy" id="1728934"/>
    <lineage>
        <taxon>Bacteria</taxon>
        <taxon>Bacillati</taxon>
        <taxon>Bacillota</taxon>
        <taxon>Clostridia</taxon>
        <taxon>Eubacteriales</taxon>
        <taxon>Clostridiaceae</taxon>
        <taxon>Clostridium</taxon>
    </lineage>
</organism>
<keyword evidence="2" id="KW-1003">Cell membrane</keyword>
<dbReference type="PANTHER" id="PTHR30250">
    <property type="entry name" value="PST FAMILY PREDICTED COLANIC ACID TRANSPORTER"/>
    <property type="match status" value="1"/>
</dbReference>
<accession>A0ABW8TJ89</accession>
<dbReference type="InterPro" id="IPR050833">
    <property type="entry name" value="Poly_Biosynth_Transport"/>
</dbReference>
<keyword evidence="4 6" id="KW-1133">Transmembrane helix</keyword>
<dbReference type="Pfam" id="PF01943">
    <property type="entry name" value="Polysacc_synt"/>
    <property type="match status" value="1"/>
</dbReference>
<dbReference type="PANTHER" id="PTHR30250:SF21">
    <property type="entry name" value="LIPID II FLIPPASE MURJ"/>
    <property type="match status" value="1"/>
</dbReference>
<evidence type="ECO:0000256" key="2">
    <source>
        <dbReference type="ARBA" id="ARBA00022475"/>
    </source>
</evidence>